<reference evidence="2" key="1">
    <citation type="submission" date="2020-08" db="EMBL/GenBank/DDBJ databases">
        <title>Whole genome shotgun sequence of Actinocatenispora sera NBRC 101916.</title>
        <authorList>
            <person name="Komaki H."/>
            <person name="Tamura T."/>
        </authorList>
    </citation>
    <scope>NUCLEOTIDE SEQUENCE</scope>
    <source>
        <strain evidence="2">NBRC 101916</strain>
    </source>
</reference>
<dbReference type="KEGG" id="aser:Asera_16050"/>
<organism evidence="2 3">
    <name type="scientific">Actinocatenispora sera</name>
    <dbReference type="NCBI Taxonomy" id="390989"/>
    <lineage>
        <taxon>Bacteria</taxon>
        <taxon>Bacillati</taxon>
        <taxon>Actinomycetota</taxon>
        <taxon>Actinomycetes</taxon>
        <taxon>Micromonosporales</taxon>
        <taxon>Micromonosporaceae</taxon>
        <taxon>Actinocatenispora</taxon>
    </lineage>
</organism>
<accession>A0A810KX55</accession>
<dbReference type="AlphaFoldDB" id="A0A810KX55"/>
<sequence length="199" mass="21506">MIRGPGRLGRAVAVSRRVRWQVGRSVMGSVPVRVWMRATYRSGKTVASMRYGLPQRGVVAVRRSGGRTGFARRPAGRSGMARPAVGRPAGPVAGAGRSARPAGQRSVRQQVRRSAMADDALRQVRTALQGKVGNGDGLALVRSWMSSVRSAADEVASVQRKLSVAEDEFLDRPVAQSRAWLDRLNDNLDHLARKLSAGQ</sequence>
<dbReference type="Proteomes" id="UP000680750">
    <property type="component" value="Chromosome"/>
</dbReference>
<evidence type="ECO:0000313" key="2">
    <source>
        <dbReference type="EMBL" id="BCJ27497.1"/>
    </source>
</evidence>
<name>A0A810KX55_9ACTN</name>
<feature type="compositionally biased region" description="Low complexity" evidence="1">
    <location>
        <begin position="81"/>
        <end position="114"/>
    </location>
</feature>
<gene>
    <name evidence="2" type="ORF">Asera_16050</name>
</gene>
<dbReference type="EMBL" id="AP023354">
    <property type="protein sequence ID" value="BCJ27497.1"/>
    <property type="molecule type" value="Genomic_DNA"/>
</dbReference>
<keyword evidence="3" id="KW-1185">Reference proteome</keyword>
<evidence type="ECO:0000256" key="1">
    <source>
        <dbReference type="SAM" id="MobiDB-lite"/>
    </source>
</evidence>
<feature type="region of interest" description="Disordered" evidence="1">
    <location>
        <begin position="68"/>
        <end position="116"/>
    </location>
</feature>
<protein>
    <submittedName>
        <fullName evidence="2">Uncharacterized protein</fullName>
    </submittedName>
</protein>
<evidence type="ECO:0000313" key="3">
    <source>
        <dbReference type="Proteomes" id="UP000680750"/>
    </source>
</evidence>
<proteinExistence type="predicted"/>